<protein>
    <submittedName>
        <fullName evidence="2">Uncharacterized protein</fullName>
    </submittedName>
</protein>
<dbReference type="OrthoDB" id="4515152at2"/>
<feature type="compositionally biased region" description="Low complexity" evidence="1">
    <location>
        <begin position="86"/>
        <end position="104"/>
    </location>
</feature>
<feature type="compositionally biased region" description="Gly residues" evidence="1">
    <location>
        <begin position="134"/>
        <end position="148"/>
    </location>
</feature>
<accession>A0A5R8PHT3</accession>
<dbReference type="Proteomes" id="UP000308349">
    <property type="component" value="Unassembled WGS sequence"/>
</dbReference>
<evidence type="ECO:0000256" key="1">
    <source>
        <dbReference type="SAM" id="MobiDB-lite"/>
    </source>
</evidence>
<feature type="compositionally biased region" description="Low complexity" evidence="1">
    <location>
        <begin position="112"/>
        <end position="133"/>
    </location>
</feature>
<comment type="caution">
    <text evidence="2">The sequence shown here is derived from an EMBL/GenBank/DDBJ whole genome shotgun (WGS) entry which is preliminary data.</text>
</comment>
<dbReference type="RefSeq" id="WP_138455239.1">
    <property type="nucleotide sequence ID" value="NZ_VBUU01000003.1"/>
</dbReference>
<name>A0A5R8PHT3_9NOCA</name>
<feature type="region of interest" description="Disordered" evidence="1">
    <location>
        <begin position="1"/>
        <end position="234"/>
    </location>
</feature>
<feature type="compositionally biased region" description="Low complexity" evidence="1">
    <location>
        <begin position="149"/>
        <end position="158"/>
    </location>
</feature>
<evidence type="ECO:0000313" key="3">
    <source>
        <dbReference type="Proteomes" id="UP000308349"/>
    </source>
</evidence>
<feature type="compositionally biased region" description="Low complexity" evidence="1">
    <location>
        <begin position="54"/>
        <end position="78"/>
    </location>
</feature>
<feature type="compositionally biased region" description="Polar residues" evidence="1">
    <location>
        <begin position="38"/>
        <end position="50"/>
    </location>
</feature>
<feature type="compositionally biased region" description="Low complexity" evidence="1">
    <location>
        <begin position="221"/>
        <end position="234"/>
    </location>
</feature>
<dbReference type="EMBL" id="VBUU01000003">
    <property type="protein sequence ID" value="TLG15571.1"/>
    <property type="molecule type" value="Genomic_DNA"/>
</dbReference>
<proteinExistence type="predicted"/>
<organism evidence="2 3">
    <name type="scientific">Nocardia cyriacigeorgica</name>
    <dbReference type="NCBI Taxonomy" id="135487"/>
    <lineage>
        <taxon>Bacteria</taxon>
        <taxon>Bacillati</taxon>
        <taxon>Actinomycetota</taxon>
        <taxon>Actinomycetes</taxon>
        <taxon>Mycobacteriales</taxon>
        <taxon>Nocardiaceae</taxon>
        <taxon>Nocardia</taxon>
    </lineage>
</organism>
<dbReference type="AlphaFoldDB" id="A0A5R8PHT3"/>
<gene>
    <name evidence="2" type="ORF">FEK35_05305</name>
</gene>
<sequence>MTTSGDSSNQPGAQGDQPQSAGDAAQQPVAPSDPTILRQPNSPEPQQDPTQLRPFDPAQGGFAPAAPQPAQGLAQPGFTPSPQHSGPGYAQPAGGQAVGPQDQGFAANHGVAPGQGFAAPGQGFPPQDQSFGQQGQGFAGQGFAGPGQGFAQPGQSFGHGQNVAPEGHAPGQGFAPQDQNFGQGQGFAAQGQGFGAQNAGFGAQGQNVPSGFGQGGPGFPQPASAFGSTGPGAAPSSGLAGKGWLWGLGGIVLASAVWGAAVLAFGGFGGGSGSSGVAPGEPDLRGYAYSDDFCDVVDTAPFTEAGYTVSTKDSSGKRSYPDFEGTEHPARDTMFCAQRFLPEGVDEDDYQDANMYSSVTIHKKSDPSPEFTAGFDTWRMTNPETSGEGRKEQISGLGDEAWVAIEPSTPGDKSPTVTLRVRDGWVIGYFTWSQYVSTSSSSRSTAKVLPESEVIDKLTESAKSTMAALRD</sequence>
<evidence type="ECO:0000313" key="2">
    <source>
        <dbReference type="EMBL" id="TLG15571.1"/>
    </source>
</evidence>
<feature type="compositionally biased region" description="Polar residues" evidence="1">
    <location>
        <begin position="1"/>
        <end position="20"/>
    </location>
</feature>
<feature type="compositionally biased region" description="Low complexity" evidence="1">
    <location>
        <begin position="179"/>
        <end position="211"/>
    </location>
</feature>
<reference evidence="2 3" key="1">
    <citation type="submission" date="2019-05" db="EMBL/GenBank/DDBJ databases">
        <title>Genomes sequences of two Nocardia cyriacigeorgica environmental isolates, type strains Nocardia asteroides ATCC 19247 and Nocardia cyriacigeorgica DSM 44484.</title>
        <authorList>
            <person name="Vautrin F."/>
            <person name="Bergeron E."/>
            <person name="Dubost A."/>
            <person name="Abrouk D."/>
            <person name="Rodriguez Nava V."/>
            <person name="Pujic P."/>
        </authorList>
    </citation>
    <scope>NUCLEOTIDE SEQUENCE [LARGE SCALE GENOMIC DNA]</scope>
    <source>
        <strain evidence="2 3">EML 1456</strain>
    </source>
</reference>